<dbReference type="Gene3D" id="3.20.20.60">
    <property type="entry name" value="Phosphoenolpyruvate-binding domains"/>
    <property type="match status" value="1"/>
</dbReference>
<dbReference type="GO" id="GO:0030955">
    <property type="term" value="F:potassium ion binding"/>
    <property type="evidence" value="ECO:0007669"/>
    <property type="project" value="UniProtKB-UniRule"/>
</dbReference>
<dbReference type="SUPFAM" id="SSF50800">
    <property type="entry name" value="PK beta-barrel domain-like"/>
    <property type="match status" value="1"/>
</dbReference>
<evidence type="ECO:0000256" key="5">
    <source>
        <dbReference type="ARBA" id="ARBA00012142"/>
    </source>
</evidence>
<dbReference type="NCBIfam" id="NF004978">
    <property type="entry name" value="PRK06354.1"/>
    <property type="match status" value="1"/>
</dbReference>
<comment type="similarity">
    <text evidence="4 16">Belongs to the pyruvate kinase family.</text>
</comment>
<evidence type="ECO:0000313" key="20">
    <source>
        <dbReference type="Proteomes" id="UP000031307"/>
    </source>
</evidence>
<dbReference type="InterPro" id="IPR018209">
    <property type="entry name" value="Pyrv_Knase_AS"/>
</dbReference>
<comment type="cofactor">
    <cofactor evidence="2">
        <name>K(+)</name>
        <dbReference type="ChEBI" id="CHEBI:29103"/>
    </cofactor>
</comment>
<dbReference type="GO" id="GO:0016301">
    <property type="term" value="F:kinase activity"/>
    <property type="evidence" value="ECO:0007669"/>
    <property type="project" value="UniProtKB-KW"/>
</dbReference>
<dbReference type="Pfam" id="PF00224">
    <property type="entry name" value="PK"/>
    <property type="match status" value="1"/>
</dbReference>
<accession>A0A0C1C433</accession>
<dbReference type="PATRIC" id="fig|83552.4.peg.510"/>
<keyword evidence="13 16" id="KW-0324">Glycolysis</keyword>
<dbReference type="Pfam" id="PF02887">
    <property type="entry name" value="PK_C"/>
    <property type="match status" value="1"/>
</dbReference>
<dbReference type="InterPro" id="IPR015806">
    <property type="entry name" value="Pyrv_Knase_insert_dom_sf"/>
</dbReference>
<evidence type="ECO:0000256" key="3">
    <source>
        <dbReference type="ARBA" id="ARBA00004997"/>
    </source>
</evidence>
<dbReference type="SUPFAM" id="SSF51621">
    <property type="entry name" value="Phosphoenolpyruvate/pyruvate domain"/>
    <property type="match status" value="1"/>
</dbReference>
<dbReference type="InterPro" id="IPR015795">
    <property type="entry name" value="Pyrv_Knase_C"/>
</dbReference>
<dbReference type="InterPro" id="IPR011037">
    <property type="entry name" value="Pyrv_Knase-like_insert_dom_sf"/>
</dbReference>
<keyword evidence="10 16" id="KW-0418">Kinase</keyword>
<dbReference type="InterPro" id="IPR015813">
    <property type="entry name" value="Pyrv/PenolPyrv_kinase-like_dom"/>
</dbReference>
<evidence type="ECO:0000256" key="15">
    <source>
        <dbReference type="NCBIfam" id="TIGR01064"/>
    </source>
</evidence>
<comment type="caution">
    <text evidence="19">The sequence shown here is derived from an EMBL/GenBank/DDBJ whole genome shotgun (WGS) entry which is preliminary data.</text>
</comment>
<dbReference type="InterPro" id="IPR001697">
    <property type="entry name" value="Pyr_Knase"/>
</dbReference>
<sequence>MYWIFCFASVNLSIYTRSIPMITKTKVICTIGPSVNSLEKIQALIQAGMNVARLNFSHQTHKEHLETIQLLKQARTNLNTPLAIMLDTKGPEIRLGRIKDQERLLKPGQKWLLVKEIIEGDSNQVTITPPEIIDQLTVGMQVLFDDGYISSRVVEVTSNGVLVEIFNGGLIRSGKGVNIPNTSLNLPALTDHDIADIRFGCEQDIDIIAASFIRSAEHVLTIKRLLEQEKKSSILIIAKIENSEGVQNFDSIVKVADGIMIARGDLGVEVPLSLVPKLQKMMIRKCYIAGKPSVTATQMLESMIHNPRPTRAEVSDVANAIYDSTSAVMLSGETAIGHYPIEAVTMMKEIIKETEEDFDHYHHFSMQTPYISNDVPTAVSLATVKISHTANAKAIFTFTNSGGTARLLSRLRPPMPIIALTPNEKCYNQMALNWGVIPCKEAEPVKNIQDAFKQISSFALEKGHVNSGDLVLVTAGSPFGFTGTTNMMIVESIGDVLVRGMVGFGPRVHGNICFALSSDSKEVYEVKGKLLVITNCDESYLPLIKESLGVILENFPNDKTSEQFLKKMMESLHKPYLCQAAHATRILKEGGMVTLDPEKKIIYKGIVLNV</sequence>
<dbReference type="EMBL" id="JSAM01000028">
    <property type="protein sequence ID" value="KIA78281.1"/>
    <property type="molecule type" value="Genomic_DNA"/>
</dbReference>
<dbReference type="Proteomes" id="UP000031307">
    <property type="component" value="Unassembled WGS sequence"/>
</dbReference>
<evidence type="ECO:0000256" key="10">
    <source>
        <dbReference type="ARBA" id="ARBA00022777"/>
    </source>
</evidence>
<keyword evidence="8" id="KW-0479">Metal-binding</keyword>
<comment type="cofactor">
    <cofactor evidence="1">
        <name>Mg(2+)</name>
        <dbReference type="ChEBI" id="CHEBI:18420"/>
    </cofactor>
</comment>
<dbReference type="SUPFAM" id="SSF52935">
    <property type="entry name" value="PK C-terminal domain-like"/>
    <property type="match status" value="1"/>
</dbReference>
<dbReference type="FunFam" id="2.40.33.10:FF:000001">
    <property type="entry name" value="Pyruvate kinase"/>
    <property type="match status" value="1"/>
</dbReference>
<dbReference type="UniPathway" id="UPA00109">
    <property type="reaction ID" value="UER00188"/>
</dbReference>
<keyword evidence="9" id="KW-0547">Nucleotide-binding</keyword>
<organism evidence="19 20">
    <name type="scientific">Parachlamydia acanthamoebae</name>
    <dbReference type="NCBI Taxonomy" id="83552"/>
    <lineage>
        <taxon>Bacteria</taxon>
        <taxon>Pseudomonadati</taxon>
        <taxon>Chlamydiota</taxon>
        <taxon>Chlamydiia</taxon>
        <taxon>Parachlamydiales</taxon>
        <taxon>Parachlamydiaceae</taxon>
        <taxon>Parachlamydia</taxon>
    </lineage>
</organism>
<dbReference type="Gene3D" id="3.50.30.10">
    <property type="entry name" value="Phosphohistidine domain"/>
    <property type="match status" value="1"/>
</dbReference>
<dbReference type="Gene3D" id="3.40.1380.20">
    <property type="entry name" value="Pyruvate kinase, C-terminal domain"/>
    <property type="match status" value="1"/>
</dbReference>
<dbReference type="Gene3D" id="2.40.33.10">
    <property type="entry name" value="PK beta-barrel domain-like"/>
    <property type="match status" value="1"/>
</dbReference>
<dbReference type="EC" id="2.7.1.40" evidence="5 15"/>
<dbReference type="PRINTS" id="PR01050">
    <property type="entry name" value="PYRUVTKNASE"/>
</dbReference>
<evidence type="ECO:0000256" key="4">
    <source>
        <dbReference type="ARBA" id="ARBA00008663"/>
    </source>
</evidence>
<evidence type="ECO:0000256" key="13">
    <source>
        <dbReference type="ARBA" id="ARBA00023152"/>
    </source>
</evidence>
<dbReference type="PANTHER" id="PTHR11817">
    <property type="entry name" value="PYRUVATE KINASE"/>
    <property type="match status" value="1"/>
</dbReference>
<dbReference type="AlphaFoldDB" id="A0A0C1C433"/>
<dbReference type="InterPro" id="IPR015793">
    <property type="entry name" value="Pyrv_Knase_brl"/>
</dbReference>
<keyword evidence="14 19" id="KW-0670">Pyruvate</keyword>
<dbReference type="GO" id="GO:0000287">
    <property type="term" value="F:magnesium ion binding"/>
    <property type="evidence" value="ECO:0007669"/>
    <property type="project" value="UniProtKB-UniRule"/>
</dbReference>
<feature type="domain" description="Pyruvate kinase C-terminal" evidence="18">
    <location>
        <begin position="378"/>
        <end position="490"/>
    </location>
</feature>
<evidence type="ECO:0000259" key="17">
    <source>
        <dbReference type="Pfam" id="PF00224"/>
    </source>
</evidence>
<feature type="domain" description="Pyruvate kinase barrel" evidence="17">
    <location>
        <begin position="23"/>
        <end position="344"/>
    </location>
</feature>
<evidence type="ECO:0000256" key="11">
    <source>
        <dbReference type="ARBA" id="ARBA00022840"/>
    </source>
</evidence>
<evidence type="ECO:0000256" key="8">
    <source>
        <dbReference type="ARBA" id="ARBA00022723"/>
    </source>
</evidence>
<dbReference type="PROSITE" id="PS00110">
    <property type="entry name" value="PYRUVATE_KINASE"/>
    <property type="match status" value="1"/>
</dbReference>
<dbReference type="NCBIfam" id="TIGR01064">
    <property type="entry name" value="pyruv_kin"/>
    <property type="match status" value="1"/>
</dbReference>
<name>A0A0C1C433_9BACT</name>
<reference evidence="19 20" key="1">
    <citation type="journal article" date="2014" name="Mol. Biol. Evol.">
        <title>Massive expansion of Ubiquitination-related gene families within the Chlamydiae.</title>
        <authorList>
            <person name="Domman D."/>
            <person name="Collingro A."/>
            <person name="Lagkouvardos I."/>
            <person name="Gehre L."/>
            <person name="Weinmaier T."/>
            <person name="Rattei T."/>
            <person name="Subtil A."/>
            <person name="Horn M."/>
        </authorList>
    </citation>
    <scope>NUCLEOTIDE SEQUENCE [LARGE SCALE GENOMIC DNA]</scope>
    <source>
        <strain evidence="19 20">OEW1</strain>
    </source>
</reference>
<gene>
    <name evidence="19" type="primary">pyk</name>
    <name evidence="19" type="ORF">DB43_EI00260</name>
</gene>
<evidence type="ECO:0000256" key="16">
    <source>
        <dbReference type="RuleBase" id="RU000504"/>
    </source>
</evidence>
<dbReference type="GO" id="GO:0005524">
    <property type="term" value="F:ATP binding"/>
    <property type="evidence" value="ECO:0007669"/>
    <property type="project" value="UniProtKB-KW"/>
</dbReference>
<dbReference type="InterPro" id="IPR040442">
    <property type="entry name" value="Pyrv_kinase-like_dom_sf"/>
</dbReference>
<protein>
    <recommendedName>
        <fullName evidence="6 15">Pyruvate kinase</fullName>
        <ecNumber evidence="5 15">2.7.1.40</ecNumber>
    </recommendedName>
</protein>
<evidence type="ECO:0000259" key="18">
    <source>
        <dbReference type="Pfam" id="PF02887"/>
    </source>
</evidence>
<evidence type="ECO:0000256" key="1">
    <source>
        <dbReference type="ARBA" id="ARBA00001946"/>
    </source>
</evidence>
<keyword evidence="7 16" id="KW-0808">Transferase</keyword>
<comment type="pathway">
    <text evidence="3 16">Carbohydrate degradation; glycolysis; pyruvate from D-glyceraldehyde 3-phosphate: step 5/5.</text>
</comment>
<evidence type="ECO:0000256" key="7">
    <source>
        <dbReference type="ARBA" id="ARBA00022679"/>
    </source>
</evidence>
<keyword evidence="11" id="KW-0067">ATP-binding</keyword>
<evidence type="ECO:0000256" key="6">
    <source>
        <dbReference type="ARBA" id="ARBA00018587"/>
    </source>
</evidence>
<keyword evidence="12 16" id="KW-0460">Magnesium</keyword>
<dbReference type="GO" id="GO:0004743">
    <property type="term" value="F:pyruvate kinase activity"/>
    <property type="evidence" value="ECO:0007669"/>
    <property type="project" value="UniProtKB-UniRule"/>
</dbReference>
<evidence type="ECO:0000256" key="12">
    <source>
        <dbReference type="ARBA" id="ARBA00022842"/>
    </source>
</evidence>
<proteinExistence type="inferred from homology"/>
<evidence type="ECO:0000313" key="19">
    <source>
        <dbReference type="EMBL" id="KIA78281.1"/>
    </source>
</evidence>
<dbReference type="InterPro" id="IPR036918">
    <property type="entry name" value="Pyrv_Knase_C_sf"/>
</dbReference>
<comment type="catalytic activity">
    <reaction evidence="16">
        <text>pyruvate + ATP = phosphoenolpyruvate + ADP + H(+)</text>
        <dbReference type="Rhea" id="RHEA:18157"/>
        <dbReference type="ChEBI" id="CHEBI:15361"/>
        <dbReference type="ChEBI" id="CHEBI:15378"/>
        <dbReference type="ChEBI" id="CHEBI:30616"/>
        <dbReference type="ChEBI" id="CHEBI:58702"/>
        <dbReference type="ChEBI" id="CHEBI:456216"/>
        <dbReference type="EC" id="2.7.1.40"/>
    </reaction>
</comment>
<evidence type="ECO:0000256" key="9">
    <source>
        <dbReference type="ARBA" id="ARBA00022741"/>
    </source>
</evidence>
<evidence type="ECO:0000256" key="14">
    <source>
        <dbReference type="ARBA" id="ARBA00023317"/>
    </source>
</evidence>
<dbReference type="FunFam" id="3.20.20.60:FF:000025">
    <property type="entry name" value="Pyruvate kinase"/>
    <property type="match status" value="1"/>
</dbReference>
<dbReference type="NCBIfam" id="NF004491">
    <property type="entry name" value="PRK05826.1"/>
    <property type="match status" value="1"/>
</dbReference>
<evidence type="ECO:0000256" key="2">
    <source>
        <dbReference type="ARBA" id="ARBA00001958"/>
    </source>
</evidence>